<dbReference type="AlphaFoldDB" id="A0A512C2H0"/>
<name>A0A512C2H0_9HYPH</name>
<proteinExistence type="predicted"/>
<accession>A0A512C2H0</accession>
<evidence type="ECO:0000313" key="3">
    <source>
        <dbReference type="Proteomes" id="UP000321085"/>
    </source>
</evidence>
<keyword evidence="3" id="KW-1185">Reference proteome</keyword>
<comment type="caution">
    <text evidence="2">The sequence shown here is derived from an EMBL/GenBank/DDBJ whole genome shotgun (WGS) entry which is preliminary data.</text>
</comment>
<sequence length="56" mass="5974">MSKIIGNGRQAEASESKPDTADNIQKPTAPVEASAVVGDKVEDRLPVQRSKIIRNG</sequence>
<feature type="region of interest" description="Disordered" evidence="1">
    <location>
        <begin position="1"/>
        <end position="37"/>
    </location>
</feature>
<evidence type="ECO:0000256" key="1">
    <source>
        <dbReference type="SAM" id="MobiDB-lite"/>
    </source>
</evidence>
<protein>
    <submittedName>
        <fullName evidence="2">Uncharacterized protein</fullName>
    </submittedName>
</protein>
<evidence type="ECO:0000313" key="2">
    <source>
        <dbReference type="EMBL" id="GEO18414.1"/>
    </source>
</evidence>
<reference evidence="2 3" key="1">
    <citation type="submission" date="2019-07" db="EMBL/GenBank/DDBJ databases">
        <title>Whole genome shotgun sequence of Microvirga aerophila NBRC 106136.</title>
        <authorList>
            <person name="Hosoyama A."/>
            <person name="Uohara A."/>
            <person name="Ohji S."/>
            <person name="Ichikawa N."/>
        </authorList>
    </citation>
    <scope>NUCLEOTIDE SEQUENCE [LARGE SCALE GENOMIC DNA]</scope>
    <source>
        <strain evidence="2 3">NBRC 106136</strain>
    </source>
</reference>
<dbReference type="Proteomes" id="UP000321085">
    <property type="component" value="Unassembled WGS sequence"/>
</dbReference>
<gene>
    <name evidence="2" type="ORF">MAE02_61100</name>
</gene>
<organism evidence="2 3">
    <name type="scientific">Microvirga aerophila</name>
    <dbReference type="NCBI Taxonomy" id="670291"/>
    <lineage>
        <taxon>Bacteria</taxon>
        <taxon>Pseudomonadati</taxon>
        <taxon>Pseudomonadota</taxon>
        <taxon>Alphaproteobacteria</taxon>
        <taxon>Hyphomicrobiales</taxon>
        <taxon>Methylobacteriaceae</taxon>
        <taxon>Microvirga</taxon>
    </lineage>
</organism>
<dbReference type="EMBL" id="BJYU01000190">
    <property type="protein sequence ID" value="GEO18414.1"/>
    <property type="molecule type" value="Genomic_DNA"/>
</dbReference>